<dbReference type="Gene3D" id="3.40.50.300">
    <property type="entry name" value="P-loop containing nucleotide triphosphate hydrolases"/>
    <property type="match status" value="1"/>
</dbReference>
<dbReference type="GO" id="GO:0005634">
    <property type="term" value="C:nucleus"/>
    <property type="evidence" value="ECO:0007669"/>
    <property type="project" value="UniProtKB-SubCell"/>
</dbReference>
<feature type="region of interest" description="Disordered" evidence="9">
    <location>
        <begin position="469"/>
        <end position="490"/>
    </location>
</feature>
<dbReference type="InterPro" id="IPR047854">
    <property type="entry name" value="RFC_lid"/>
</dbReference>
<feature type="region of interest" description="Disordered" evidence="9">
    <location>
        <begin position="1"/>
        <end position="28"/>
    </location>
</feature>
<sequence length="1044" mass="114658">MDIDAGPQSTATQARQADSVQLSSNGLLSDMQSLNADIGSDSSTEREQLDMLTSNGLLDGALDDGVVQSLGSNLKGDLFRSTQTPSSEKNDDEGIEGIKDSSTALREKSSGSGLLPGDLPSDVSDHESCAGEIKMMPSATKPLQASPGNPKNVHANPLSTAEAFQANGLLSSMEEETLTDTNMKDVRTRSASADTTAAIVSGFQANGLLGGLDDLPADQPVTAPIALSMDTASVPVVDGKTIGRDHSSLDRLLDDMDSAGYTTLQKSKARAVPLPAIREKHPALVHDRRTVTPIPAGSISVSPVETGHPRSNPVSRMDVAHNLMPLEAIDQNGRKVMFKRRARKSLDGRAPRPESMTGTGQGLKLLATSYHELLKEIEEDDSAKAAQALQKKYEEEDRALALVGIAKGKKQSKISEVQQAKKEAAKRAMWVDKYRPTKFTDLLGEERSHRDVLGWLKEWDKCVYKRVNPQQNRKRQRQTDELGSGGYSDALGRPKERVLLMAGPPGLGKTTLAHVVARQAGYDVFEINASDDRNAGTVSQRIKNALEAGSGLRSKGKPTCVVIDEIDGSAGGDMGFIRSLCNLIQDVPARKNSRKPPQILKRPIICICNDLYAPALRPLRPSARIVRFKKPQPAIIVNRLRQICDKEQIKSDIRGLTRLAEMTNGDVRSCLNTLQFMKSRSMAITEKTVRQSSIGMKDSGASLNAVWQSIFVPISTKGKRKRDGVGAADNYVNKLAFEIQSSGDQDRIVQGCFEHYPNLKPMDQSLGNLTKVHEWLHFYDQLHHRIVSTQEWELMTYTSYAIVAWHPHLASPANVERSVEYPRTDYEAFLKTSTNRDVGTVLLRSIPPSLRSLYNSTSTLTELVPMLMRILSPNLKPVNANLVRADDKILLTHLVDLMLDLNLSFYRDKTEDGQPTFRLDPPIDVFIHYDGKRATDIAQSRFAVRQLVAQAMEAESLRRKGGTSAEEAGKKDVHSIFKRAEKNEKPSMADKPPTDFFGRLVAKSNEAKLAEAKGATAKEFRILYKFNEGSSSALRKTVKMSSMM</sequence>
<keyword evidence="7" id="KW-0131">Cell cycle</keyword>
<keyword evidence="3" id="KW-0547">Nucleotide-binding</keyword>
<dbReference type="InterPro" id="IPR053016">
    <property type="entry name" value="CTF18-RFC_complex"/>
</dbReference>
<name>A0A8H3TQA6_9TREE</name>
<dbReference type="SMART" id="SM00382">
    <property type="entry name" value="AAA"/>
    <property type="match status" value="1"/>
</dbReference>
<feature type="region of interest" description="Disordered" evidence="9">
    <location>
        <begin position="76"/>
        <end position="126"/>
    </location>
</feature>
<evidence type="ECO:0000256" key="3">
    <source>
        <dbReference type="ARBA" id="ARBA00022741"/>
    </source>
</evidence>
<proteinExistence type="inferred from homology"/>
<dbReference type="SUPFAM" id="SSF52540">
    <property type="entry name" value="P-loop containing nucleoside triphosphate hydrolases"/>
    <property type="match status" value="1"/>
</dbReference>
<organism evidence="11 12">
    <name type="scientific">Naganishia liquefaciens</name>
    <dbReference type="NCBI Taxonomy" id="104408"/>
    <lineage>
        <taxon>Eukaryota</taxon>
        <taxon>Fungi</taxon>
        <taxon>Dikarya</taxon>
        <taxon>Basidiomycota</taxon>
        <taxon>Agaricomycotina</taxon>
        <taxon>Tremellomycetes</taxon>
        <taxon>Filobasidiales</taxon>
        <taxon>Filobasidiaceae</taxon>
        <taxon>Naganishia</taxon>
    </lineage>
</organism>
<keyword evidence="2" id="KW-0235">DNA replication</keyword>
<dbReference type="OrthoDB" id="2195431at2759"/>
<evidence type="ECO:0000256" key="6">
    <source>
        <dbReference type="ARBA" id="ARBA00023242"/>
    </source>
</evidence>
<dbReference type="GO" id="GO:0016887">
    <property type="term" value="F:ATP hydrolysis activity"/>
    <property type="evidence" value="ECO:0007669"/>
    <property type="project" value="InterPro"/>
</dbReference>
<dbReference type="Proteomes" id="UP000620104">
    <property type="component" value="Unassembled WGS sequence"/>
</dbReference>
<comment type="caution">
    <text evidence="11">The sequence shown here is derived from an EMBL/GenBank/DDBJ whole genome shotgun (WGS) entry which is preliminary data.</text>
</comment>
<gene>
    <name evidence="11" type="ORF">NliqN6_1637</name>
</gene>
<keyword evidence="6" id="KW-0539">Nucleus</keyword>
<keyword evidence="12" id="KW-1185">Reference proteome</keyword>
<evidence type="ECO:0000313" key="12">
    <source>
        <dbReference type="Proteomes" id="UP000620104"/>
    </source>
</evidence>
<evidence type="ECO:0000256" key="5">
    <source>
        <dbReference type="ARBA" id="ARBA00023125"/>
    </source>
</evidence>
<dbReference type="Gene3D" id="1.10.8.60">
    <property type="match status" value="1"/>
</dbReference>
<accession>A0A8H3TQA6</accession>
<protein>
    <recommendedName>
        <fullName evidence="10">AAA+ ATPase domain-containing protein</fullName>
    </recommendedName>
</protein>
<evidence type="ECO:0000256" key="9">
    <source>
        <dbReference type="SAM" id="MobiDB-lite"/>
    </source>
</evidence>
<dbReference type="Pfam" id="PF00004">
    <property type="entry name" value="AAA"/>
    <property type="match status" value="1"/>
</dbReference>
<evidence type="ECO:0000313" key="11">
    <source>
        <dbReference type="EMBL" id="GHJ85235.1"/>
    </source>
</evidence>
<evidence type="ECO:0000256" key="2">
    <source>
        <dbReference type="ARBA" id="ARBA00022705"/>
    </source>
</evidence>
<dbReference type="CDD" id="cd00009">
    <property type="entry name" value="AAA"/>
    <property type="match status" value="1"/>
</dbReference>
<feature type="domain" description="AAA+ ATPase" evidence="10">
    <location>
        <begin position="495"/>
        <end position="650"/>
    </location>
</feature>
<dbReference type="GO" id="GO:0005524">
    <property type="term" value="F:ATP binding"/>
    <property type="evidence" value="ECO:0007669"/>
    <property type="project" value="UniProtKB-KW"/>
</dbReference>
<evidence type="ECO:0000259" key="10">
    <source>
        <dbReference type="SMART" id="SM00382"/>
    </source>
</evidence>
<comment type="similarity">
    <text evidence="8">Belongs to the activator 1 small subunits family. CTF18 subfamily.</text>
</comment>
<evidence type="ECO:0000256" key="1">
    <source>
        <dbReference type="ARBA" id="ARBA00004123"/>
    </source>
</evidence>
<dbReference type="PANTHER" id="PTHR46765:SF1">
    <property type="entry name" value="P-LOOP CONTAINING NUCLEOSIDE TRIPHOSPHATE HYDROLASES SUPERFAMILY PROTEIN"/>
    <property type="match status" value="1"/>
</dbReference>
<evidence type="ECO:0000256" key="7">
    <source>
        <dbReference type="ARBA" id="ARBA00023306"/>
    </source>
</evidence>
<dbReference type="CDD" id="cd18140">
    <property type="entry name" value="HLD_clamp_RFC"/>
    <property type="match status" value="1"/>
</dbReference>
<dbReference type="GO" id="GO:0006260">
    <property type="term" value="P:DNA replication"/>
    <property type="evidence" value="ECO:0007669"/>
    <property type="project" value="UniProtKB-KW"/>
</dbReference>
<keyword evidence="5" id="KW-0238">DNA-binding</keyword>
<reference evidence="11" key="1">
    <citation type="submission" date="2020-07" db="EMBL/GenBank/DDBJ databases">
        <title>Draft Genome Sequence of a Deep-Sea Yeast, Naganishia (Cryptococcus) liquefaciens strain N6.</title>
        <authorList>
            <person name="Han Y.W."/>
            <person name="Kajitani R."/>
            <person name="Morimoto H."/>
            <person name="Parhat M."/>
            <person name="Tsubouchi H."/>
            <person name="Bakenova O."/>
            <person name="Ogata M."/>
            <person name="Argunhan B."/>
            <person name="Aoki R."/>
            <person name="Kajiwara S."/>
            <person name="Itoh T."/>
            <person name="Iwasaki H."/>
        </authorList>
    </citation>
    <scope>NUCLEOTIDE SEQUENCE</scope>
    <source>
        <strain evidence="11">N6</strain>
    </source>
</reference>
<dbReference type="InterPro" id="IPR027417">
    <property type="entry name" value="P-loop_NTPase"/>
</dbReference>
<comment type="subcellular location">
    <subcellularLocation>
        <location evidence="1">Nucleus</location>
    </subcellularLocation>
</comment>
<dbReference type="InterPro" id="IPR003593">
    <property type="entry name" value="AAA+_ATPase"/>
</dbReference>
<dbReference type="AlphaFoldDB" id="A0A8H3TQA6"/>
<dbReference type="GO" id="GO:0003677">
    <property type="term" value="F:DNA binding"/>
    <property type="evidence" value="ECO:0007669"/>
    <property type="project" value="UniProtKB-KW"/>
</dbReference>
<dbReference type="EMBL" id="BLZA01000011">
    <property type="protein sequence ID" value="GHJ85235.1"/>
    <property type="molecule type" value="Genomic_DNA"/>
</dbReference>
<feature type="compositionally biased region" description="Polar residues" evidence="9">
    <location>
        <begin position="7"/>
        <end position="28"/>
    </location>
</feature>
<evidence type="ECO:0000256" key="4">
    <source>
        <dbReference type="ARBA" id="ARBA00022840"/>
    </source>
</evidence>
<dbReference type="PANTHER" id="PTHR46765">
    <property type="entry name" value="P-LOOP CONTAINING NUCLEOSIDE TRIPHOSPHATE HYDROLASES SUPERFAMILY PROTEIN"/>
    <property type="match status" value="1"/>
</dbReference>
<evidence type="ECO:0000256" key="8">
    <source>
        <dbReference type="ARBA" id="ARBA00043975"/>
    </source>
</evidence>
<keyword evidence="4" id="KW-0067">ATP-binding</keyword>
<dbReference type="InterPro" id="IPR003959">
    <property type="entry name" value="ATPase_AAA_core"/>
</dbReference>